<gene>
    <name evidence="1" type="ORF">EET67_00895</name>
</gene>
<reference evidence="1 2" key="1">
    <citation type="submission" date="2018-11" db="EMBL/GenBank/DDBJ databases">
        <title>Pseudaminobacter arsenicus sp. nov., an arsenic-resistant bacterium isolated from arsenic-rich aquifers.</title>
        <authorList>
            <person name="Mu Y."/>
        </authorList>
    </citation>
    <scope>NUCLEOTIDE SEQUENCE [LARGE SCALE GENOMIC DNA]</scope>
    <source>
        <strain evidence="1 2">CB3</strain>
    </source>
</reference>
<name>A0A432VCK2_9HYPH</name>
<dbReference type="Proteomes" id="UP000281647">
    <property type="component" value="Unassembled WGS sequence"/>
</dbReference>
<proteinExistence type="predicted"/>
<sequence>MVLFLATVPTAALAHAGIGETGAFIHGFAHPFSGLDHVLAMVAIELFAFQIGGHALWQVPASFVAAMAAGGALGLRGLDVSMVEPWPCPFWYLACSWRWLSRRRQS</sequence>
<dbReference type="OrthoDB" id="9808192at2"/>
<keyword evidence="2" id="KW-1185">Reference proteome</keyword>
<dbReference type="Pfam" id="PF04955">
    <property type="entry name" value="HupE_UreJ"/>
    <property type="match status" value="1"/>
</dbReference>
<dbReference type="RefSeq" id="WP_128626134.1">
    <property type="nucleotide sequence ID" value="NZ_RKST01000001.1"/>
</dbReference>
<evidence type="ECO:0000313" key="2">
    <source>
        <dbReference type="Proteomes" id="UP000281647"/>
    </source>
</evidence>
<dbReference type="InterPro" id="IPR007038">
    <property type="entry name" value="HupE_UreJ"/>
</dbReference>
<dbReference type="EMBL" id="RKST01000001">
    <property type="protein sequence ID" value="RUM99898.1"/>
    <property type="molecule type" value="Genomic_DNA"/>
</dbReference>
<organism evidence="1 2">
    <name type="scientific">Borborobacter arsenicus</name>
    <dbReference type="NCBI Taxonomy" id="1851146"/>
    <lineage>
        <taxon>Bacteria</taxon>
        <taxon>Pseudomonadati</taxon>
        <taxon>Pseudomonadota</taxon>
        <taxon>Alphaproteobacteria</taxon>
        <taxon>Hyphomicrobiales</taxon>
        <taxon>Phyllobacteriaceae</taxon>
        <taxon>Borborobacter</taxon>
    </lineage>
</organism>
<evidence type="ECO:0000313" key="1">
    <source>
        <dbReference type="EMBL" id="RUM99898.1"/>
    </source>
</evidence>
<protein>
    <submittedName>
        <fullName evidence="1">HupE/UreJ family protein</fullName>
    </submittedName>
</protein>
<dbReference type="AlphaFoldDB" id="A0A432VCK2"/>
<accession>A0A432VCK2</accession>
<comment type="caution">
    <text evidence="1">The sequence shown here is derived from an EMBL/GenBank/DDBJ whole genome shotgun (WGS) entry which is preliminary data.</text>
</comment>